<evidence type="ECO:0008006" key="5">
    <source>
        <dbReference type="Google" id="ProtNLM"/>
    </source>
</evidence>
<dbReference type="PANTHER" id="PTHR31616:SF10">
    <property type="entry name" value="TREHALASE"/>
    <property type="match status" value="1"/>
</dbReference>
<feature type="domain" description="Trehalase-like N-terminal" evidence="2">
    <location>
        <begin position="13"/>
        <end position="144"/>
    </location>
</feature>
<reference evidence="3" key="1">
    <citation type="submission" date="2020-11" db="EMBL/GenBank/DDBJ databases">
        <title>Sequencing the genomes of 1000 actinobacteria strains.</title>
        <authorList>
            <person name="Klenk H.-P."/>
        </authorList>
    </citation>
    <scope>NUCLEOTIDE SEQUENCE</scope>
    <source>
        <strain evidence="3">DSM 43175</strain>
    </source>
</reference>
<dbReference type="AlphaFoldDB" id="A0A931DWD3"/>
<evidence type="ECO:0000313" key="3">
    <source>
        <dbReference type="EMBL" id="MBG6093953.1"/>
    </source>
</evidence>
<dbReference type="Proteomes" id="UP000614047">
    <property type="component" value="Unassembled WGS sequence"/>
</dbReference>
<dbReference type="SUPFAM" id="SSF48208">
    <property type="entry name" value="Six-hairpin glycosidases"/>
    <property type="match status" value="1"/>
</dbReference>
<dbReference type="GO" id="GO:0015927">
    <property type="term" value="F:trehalase activity"/>
    <property type="evidence" value="ECO:0007669"/>
    <property type="project" value="TreeGrafter"/>
</dbReference>
<proteinExistence type="predicted"/>
<organism evidence="3 4">
    <name type="scientific">Actinomadura viridis</name>
    <dbReference type="NCBI Taxonomy" id="58110"/>
    <lineage>
        <taxon>Bacteria</taxon>
        <taxon>Bacillati</taxon>
        <taxon>Actinomycetota</taxon>
        <taxon>Actinomycetes</taxon>
        <taxon>Streptosporangiales</taxon>
        <taxon>Thermomonosporaceae</taxon>
        <taxon>Actinomadura</taxon>
    </lineage>
</organism>
<dbReference type="InterPro" id="IPR011613">
    <property type="entry name" value="GH15-like"/>
</dbReference>
<dbReference type="GO" id="GO:0005993">
    <property type="term" value="P:trehalose catabolic process"/>
    <property type="evidence" value="ECO:0007669"/>
    <property type="project" value="TreeGrafter"/>
</dbReference>
<dbReference type="InterPro" id="IPR045582">
    <property type="entry name" value="Trehalase-like_N"/>
</dbReference>
<comment type="caution">
    <text evidence="3">The sequence shown here is derived from an EMBL/GenBank/DDBJ whole genome shotgun (WGS) entry which is preliminary data.</text>
</comment>
<dbReference type="Gene3D" id="1.50.10.10">
    <property type="match status" value="1"/>
</dbReference>
<dbReference type="InterPro" id="IPR012341">
    <property type="entry name" value="6hp_glycosidase-like_sf"/>
</dbReference>
<dbReference type="RefSeq" id="WP_307829372.1">
    <property type="nucleotide sequence ID" value="NZ_BAABES010000003.1"/>
</dbReference>
<dbReference type="InterPro" id="IPR008928">
    <property type="entry name" value="6-hairpin_glycosidase_sf"/>
</dbReference>
<accession>A0A931DWD3</accession>
<gene>
    <name evidence="3" type="ORF">IW256_008066</name>
</gene>
<dbReference type="Pfam" id="PF00723">
    <property type="entry name" value="Glyco_hydro_15"/>
    <property type="match status" value="1"/>
</dbReference>
<dbReference type="EMBL" id="JADOUA010000001">
    <property type="protein sequence ID" value="MBG6093953.1"/>
    <property type="molecule type" value="Genomic_DNA"/>
</dbReference>
<protein>
    <recommendedName>
        <fullName evidence="5">GH15 family glucan-1,4-alpha-glucosidase</fullName>
    </recommendedName>
</protein>
<sequence>MGIGREGPYALREYAVIADGERGALVGPHGNCVWMCFPSWESPALFDALTGGMGGYAVRPADPWHVWGGHYEDRGLIWRSRWVTGHGVIECREALARPASRDRALLLRQVQALNGPARIRVDLDVRADFSRCPMSSRRLADGLWTARSGGVRIRWAGAEAARPAGPGGGLALFIDLEPGRPHDLVLELSAREPAGPLEDARPLWEATEAAWRASVPSCADTLAPRDAQLSYAVLTGLTSSSGGMVAAATTSLPERIGGDRDYDYRYAWIRDQCYAGQAVAIHGARLELLDTAVGFVAERVLSDGPRLRPVYTVDGRPVPPERPVPLPGYPGARMIVGNRAGDQFQLDAFGEALLLFATARRADRLPREAAAAARVATRVIAERWNEPEAGIWETADRRWAHSRLICVAGLRATAGHAESENEAARMLALADEIMAATTASSLAPEGHWWRAPDDHRIDASLLLPVLRGALPADDPRATATMEKVRDALVQDGFVYRYKVDDRPLGEAEGAFTLCGFLLALVEYQCGEAARALRRFERIRSGCGTSGLFTEEYDVRQRQLRANLPQAFVHALFLETATRLAR</sequence>
<evidence type="ECO:0000259" key="2">
    <source>
        <dbReference type="Pfam" id="PF19291"/>
    </source>
</evidence>
<dbReference type="Pfam" id="PF19291">
    <property type="entry name" value="TREH_N"/>
    <property type="match status" value="1"/>
</dbReference>
<evidence type="ECO:0000313" key="4">
    <source>
        <dbReference type="Proteomes" id="UP000614047"/>
    </source>
</evidence>
<dbReference type="PANTHER" id="PTHR31616">
    <property type="entry name" value="TREHALASE"/>
    <property type="match status" value="1"/>
</dbReference>
<feature type="domain" description="GH15-like" evidence="1">
    <location>
        <begin position="240"/>
        <end position="576"/>
    </location>
</feature>
<name>A0A931DWD3_9ACTN</name>
<evidence type="ECO:0000259" key="1">
    <source>
        <dbReference type="Pfam" id="PF00723"/>
    </source>
</evidence>
<keyword evidence="4" id="KW-1185">Reference proteome</keyword>